<evidence type="ECO:0000313" key="4">
    <source>
        <dbReference type="Proteomes" id="UP001500194"/>
    </source>
</evidence>
<feature type="domain" description="Glycosyltransferase 2-like" evidence="2">
    <location>
        <begin position="126"/>
        <end position="312"/>
    </location>
</feature>
<proteinExistence type="predicted"/>
<dbReference type="InterPro" id="IPR027389">
    <property type="entry name" value="B_mannosylTrfase_Bre-3/Egh"/>
</dbReference>
<feature type="transmembrane region" description="Helical" evidence="1">
    <location>
        <begin position="267"/>
        <end position="291"/>
    </location>
</feature>
<dbReference type="PANTHER" id="PTHR16779:SF1">
    <property type="entry name" value="BETA-1,4-MANNOSYLTRANSFERASE EGH"/>
    <property type="match status" value="1"/>
</dbReference>
<dbReference type="PANTHER" id="PTHR16779">
    <property type="entry name" value="BETA-1,4-MANNOSYLTRANSFERASE EGH"/>
    <property type="match status" value="1"/>
</dbReference>
<dbReference type="InterPro" id="IPR001173">
    <property type="entry name" value="Glyco_trans_2-like"/>
</dbReference>
<evidence type="ECO:0000313" key="3">
    <source>
        <dbReference type="EMBL" id="GAA0648592.1"/>
    </source>
</evidence>
<dbReference type="GeneID" id="68571976"/>
<dbReference type="InterPro" id="IPR029044">
    <property type="entry name" value="Nucleotide-diphossugar_trans"/>
</dbReference>
<evidence type="ECO:0000256" key="1">
    <source>
        <dbReference type="SAM" id="Phobius"/>
    </source>
</evidence>
<comment type="caution">
    <text evidence="3">The sequence shown here is derived from an EMBL/GenBank/DDBJ whole genome shotgun (WGS) entry which is preliminary data.</text>
</comment>
<sequence>MDVWALGDAGLAAVLWTVFVLYAVSVVSWGLEVGWFSRGWRTDEFPYDASDARVRIMTVNATDVVRRTVEAVPAKMGRPQVIAEEDIDVPGADVFVVPAEFECVAERKGRALEWARQHVPCEREFVLYLDEDTLITDVDGFPDADIVQFSERPVNTGSRLAYLTDVFRLGYHLEQRAFHRLSVPLYAWGGGIAVRREFEDAVTWNRRTLIEDTKFAWQAADVPDFDFRLLRRQFVNQAPPSLRALVKQRRRWMSGSREDAHGLPRRYWLFYGLRNAAWGLSLVVPVFAVVSYLRPGALPYPRVYTLGTLCLLGFLFGWSFLGARAVGANLKTTLLAVVATPVTNFLHSVGAAYGVLFPPRTFEVTEKVAFEDIPEDEDQTVDLADVIEENHGLDVELDD</sequence>
<dbReference type="GO" id="GO:0005737">
    <property type="term" value="C:cytoplasm"/>
    <property type="evidence" value="ECO:0007669"/>
    <property type="project" value="TreeGrafter"/>
</dbReference>
<organism evidence="3 4">
    <name type="scientific">Salarchaeum japonicum</name>
    <dbReference type="NCBI Taxonomy" id="555573"/>
    <lineage>
        <taxon>Archaea</taxon>
        <taxon>Methanobacteriati</taxon>
        <taxon>Methanobacteriota</taxon>
        <taxon>Stenosarchaea group</taxon>
        <taxon>Halobacteria</taxon>
        <taxon>Halobacteriales</taxon>
        <taxon>Halobacteriaceae</taxon>
    </lineage>
</organism>
<dbReference type="EMBL" id="BAAADU010000002">
    <property type="protein sequence ID" value="GAA0648592.1"/>
    <property type="molecule type" value="Genomic_DNA"/>
</dbReference>
<keyword evidence="1" id="KW-0812">Transmembrane</keyword>
<dbReference type="RefSeq" id="WP_227261395.1">
    <property type="nucleotide sequence ID" value="NZ_BAAADU010000002.1"/>
</dbReference>
<gene>
    <name evidence="3" type="ORF">GCM10009019_08990</name>
</gene>
<reference evidence="3 4" key="1">
    <citation type="journal article" date="2019" name="Int. J. Syst. Evol. Microbiol.">
        <title>The Global Catalogue of Microorganisms (GCM) 10K type strain sequencing project: providing services to taxonomists for standard genome sequencing and annotation.</title>
        <authorList>
            <consortium name="The Broad Institute Genomics Platform"/>
            <consortium name="The Broad Institute Genome Sequencing Center for Infectious Disease"/>
            <person name="Wu L."/>
            <person name="Ma J."/>
        </authorList>
    </citation>
    <scope>NUCLEOTIDE SEQUENCE [LARGE SCALE GENOMIC DNA]</scope>
    <source>
        <strain evidence="3 4">JCM 16327</strain>
    </source>
</reference>
<keyword evidence="1" id="KW-1133">Transmembrane helix</keyword>
<evidence type="ECO:0000259" key="2">
    <source>
        <dbReference type="Pfam" id="PF13632"/>
    </source>
</evidence>
<dbReference type="AlphaFoldDB" id="A0AAV3T1R8"/>
<dbReference type="SUPFAM" id="SSF53448">
    <property type="entry name" value="Nucleotide-diphospho-sugar transferases"/>
    <property type="match status" value="1"/>
</dbReference>
<name>A0AAV3T1R8_9EURY</name>
<feature type="transmembrane region" description="Helical" evidence="1">
    <location>
        <begin position="12"/>
        <end position="31"/>
    </location>
</feature>
<keyword evidence="1" id="KW-0472">Membrane</keyword>
<keyword evidence="4" id="KW-1185">Reference proteome</keyword>
<dbReference type="GO" id="GO:0019187">
    <property type="term" value="F:beta-1,4-mannosyltransferase activity"/>
    <property type="evidence" value="ECO:0007669"/>
    <property type="project" value="InterPro"/>
</dbReference>
<dbReference type="Proteomes" id="UP001500194">
    <property type="component" value="Unassembled WGS sequence"/>
</dbReference>
<feature type="transmembrane region" description="Helical" evidence="1">
    <location>
        <begin position="303"/>
        <end position="321"/>
    </location>
</feature>
<protein>
    <recommendedName>
        <fullName evidence="2">Glycosyltransferase 2-like domain-containing protein</fullName>
    </recommendedName>
</protein>
<feature type="transmembrane region" description="Helical" evidence="1">
    <location>
        <begin position="333"/>
        <end position="356"/>
    </location>
</feature>
<accession>A0AAV3T1R8</accession>
<dbReference type="Pfam" id="PF13632">
    <property type="entry name" value="Glyco_trans_2_3"/>
    <property type="match status" value="1"/>
</dbReference>